<evidence type="ECO:0000313" key="3">
    <source>
        <dbReference type="EMBL" id="ADY56927.1"/>
    </source>
</evidence>
<proteinExistence type="predicted"/>
<reference evidence="4" key="2">
    <citation type="submission" date="2011-02" db="EMBL/GenBank/DDBJ databases">
        <title>The complete genome of Syntrophobotulus glycolicus DSM 8271.</title>
        <authorList>
            <person name="Lucas S."/>
            <person name="Copeland A."/>
            <person name="Lapidus A."/>
            <person name="Bruce D."/>
            <person name="Goodwin L."/>
            <person name="Pitluck S."/>
            <person name="Kyrpides N."/>
            <person name="Mavromatis K."/>
            <person name="Pagani I."/>
            <person name="Ivanova N."/>
            <person name="Mikhailova N."/>
            <person name="Chertkov O."/>
            <person name="Held B."/>
            <person name="Detter J.C."/>
            <person name="Tapia R."/>
            <person name="Han C."/>
            <person name="Land M."/>
            <person name="Hauser L."/>
            <person name="Markowitz V."/>
            <person name="Cheng J.-F."/>
            <person name="Hugenholtz P."/>
            <person name="Woyke T."/>
            <person name="Wu D."/>
            <person name="Spring S."/>
            <person name="Schroeder M."/>
            <person name="Brambilla E."/>
            <person name="Klenk H.-P."/>
            <person name="Eisen J.A."/>
        </authorList>
    </citation>
    <scope>NUCLEOTIDE SEQUENCE [LARGE SCALE GENOMIC DNA]</scope>
    <source>
        <strain evidence="4">DSM 8271 / FlGlyR</strain>
    </source>
</reference>
<evidence type="ECO:0000256" key="1">
    <source>
        <dbReference type="SAM" id="SignalP"/>
    </source>
</evidence>
<dbReference type="PROSITE" id="PS51318">
    <property type="entry name" value="TAT"/>
    <property type="match status" value="1"/>
</dbReference>
<keyword evidence="1" id="KW-0732">Signal</keyword>
<gene>
    <name evidence="3" type="ordered locus">Sgly_2650</name>
</gene>
<dbReference type="InterPro" id="IPR006311">
    <property type="entry name" value="TAT_signal"/>
</dbReference>
<dbReference type="Gene3D" id="3.40.630.10">
    <property type="entry name" value="Zn peptidases"/>
    <property type="match status" value="1"/>
</dbReference>
<dbReference type="PANTHER" id="PTHR12147:SF26">
    <property type="entry name" value="PEPTIDASE M28 DOMAIN-CONTAINING PROTEIN"/>
    <property type="match status" value="1"/>
</dbReference>
<dbReference type="KEGG" id="sgy:Sgly_2650"/>
<evidence type="ECO:0000313" key="4">
    <source>
        <dbReference type="Proteomes" id="UP000007488"/>
    </source>
</evidence>
<sequence>MPTRRTFLKMLFGFGALMLPWTAFPGRIAGAVENWLGDPKTALQMPPLEENGAEQKIQAFGRKAIDDIKNLSGSKMEGRRAGTSGETKALIYLENELRQIGLHPMGNDQYLQLFSFPPMEERLINGRALFRPKEAGGLYLPSANVLGGLPGREQGQYILLSAHYDHLGYFQGKLCAGANDNASGCGCVLEIMRYFTKEAYNGRSPAKTIIAAFWSAEEMGYIGSDFFVHHPTVPLKAIEAVVNLDTVGNGDQNDYIMWASGKNPLTEKVREAVQKNGAGIQLVSGNGHHSDEISFNNMGVPAVTMLSRNWLDKNHTPEDNMSMINPGKVDKTVRIGCELIKALAY</sequence>
<dbReference type="Pfam" id="PF04389">
    <property type="entry name" value="Peptidase_M28"/>
    <property type="match status" value="1"/>
</dbReference>
<dbReference type="eggNOG" id="COG2234">
    <property type="taxonomic scope" value="Bacteria"/>
</dbReference>
<name>F0SX67_SYNGF</name>
<dbReference type="SUPFAM" id="SSF53187">
    <property type="entry name" value="Zn-dependent exopeptidases"/>
    <property type="match status" value="1"/>
</dbReference>
<dbReference type="InterPro" id="IPR007484">
    <property type="entry name" value="Peptidase_M28"/>
</dbReference>
<evidence type="ECO:0000259" key="2">
    <source>
        <dbReference type="Pfam" id="PF04389"/>
    </source>
</evidence>
<dbReference type="PANTHER" id="PTHR12147">
    <property type="entry name" value="METALLOPEPTIDASE M28 FAMILY MEMBER"/>
    <property type="match status" value="1"/>
</dbReference>
<feature type="signal peptide" evidence="1">
    <location>
        <begin position="1"/>
        <end position="25"/>
    </location>
</feature>
<reference evidence="3 4" key="1">
    <citation type="journal article" date="2011" name="Stand. Genomic Sci.">
        <title>Complete genome sequence of Syntrophobotulus glycolicus type strain (FlGlyR).</title>
        <authorList>
            <person name="Han C."/>
            <person name="Mwirichia R."/>
            <person name="Chertkov O."/>
            <person name="Held B."/>
            <person name="Lapidus A."/>
            <person name="Nolan M."/>
            <person name="Lucas S."/>
            <person name="Hammon N."/>
            <person name="Deshpande S."/>
            <person name="Cheng J.F."/>
            <person name="Tapia R."/>
            <person name="Goodwin L."/>
            <person name="Pitluck S."/>
            <person name="Huntemann M."/>
            <person name="Liolios K."/>
            <person name="Ivanova N."/>
            <person name="Pagani I."/>
            <person name="Mavromatis K."/>
            <person name="Ovchinikova G."/>
            <person name="Pati A."/>
            <person name="Chen A."/>
            <person name="Palaniappan K."/>
            <person name="Land M."/>
            <person name="Hauser L."/>
            <person name="Brambilla E.M."/>
            <person name="Rohde M."/>
            <person name="Spring S."/>
            <person name="Sikorski J."/>
            <person name="Goker M."/>
            <person name="Woyke T."/>
            <person name="Bristow J."/>
            <person name="Eisen J.A."/>
            <person name="Markowitz V."/>
            <person name="Hugenholtz P."/>
            <person name="Kyrpides N.C."/>
            <person name="Klenk H.P."/>
            <person name="Detter J.C."/>
        </authorList>
    </citation>
    <scope>NUCLEOTIDE SEQUENCE [LARGE SCALE GENOMIC DNA]</scope>
    <source>
        <strain evidence="4">DSM 8271 / FlGlyR</strain>
    </source>
</reference>
<dbReference type="RefSeq" id="WP_013625747.1">
    <property type="nucleotide sequence ID" value="NC_015172.1"/>
</dbReference>
<dbReference type="STRING" id="645991.Sgly_2650"/>
<dbReference type="InterPro" id="IPR045175">
    <property type="entry name" value="M28_fam"/>
</dbReference>
<dbReference type="GO" id="GO:0006508">
    <property type="term" value="P:proteolysis"/>
    <property type="evidence" value="ECO:0007669"/>
    <property type="project" value="InterPro"/>
</dbReference>
<dbReference type="EMBL" id="CP002547">
    <property type="protein sequence ID" value="ADY56927.1"/>
    <property type="molecule type" value="Genomic_DNA"/>
</dbReference>
<accession>F0SX67</accession>
<dbReference type="OrthoDB" id="233977at2"/>
<dbReference type="GO" id="GO:0008235">
    <property type="term" value="F:metalloexopeptidase activity"/>
    <property type="evidence" value="ECO:0007669"/>
    <property type="project" value="InterPro"/>
</dbReference>
<dbReference type="AlphaFoldDB" id="F0SX67"/>
<feature type="chain" id="PRO_5039174992" evidence="1">
    <location>
        <begin position="26"/>
        <end position="345"/>
    </location>
</feature>
<organism evidence="3 4">
    <name type="scientific">Syntrophobotulus glycolicus (strain DSM 8271 / FlGlyR)</name>
    <dbReference type="NCBI Taxonomy" id="645991"/>
    <lineage>
        <taxon>Bacteria</taxon>
        <taxon>Bacillati</taxon>
        <taxon>Bacillota</taxon>
        <taxon>Clostridia</taxon>
        <taxon>Eubacteriales</taxon>
        <taxon>Desulfitobacteriaceae</taxon>
        <taxon>Syntrophobotulus</taxon>
    </lineage>
</organism>
<protein>
    <submittedName>
        <fullName evidence="3">Peptidase M28</fullName>
    </submittedName>
</protein>
<keyword evidence="4" id="KW-1185">Reference proteome</keyword>
<dbReference type="Proteomes" id="UP000007488">
    <property type="component" value="Chromosome"/>
</dbReference>
<feature type="domain" description="Peptidase M28" evidence="2">
    <location>
        <begin position="144"/>
        <end position="335"/>
    </location>
</feature>
<dbReference type="HOGENOM" id="CLU_019932_0_0_9"/>